<dbReference type="EMBL" id="JBJQND010000013">
    <property type="protein sequence ID" value="KAL3857349.1"/>
    <property type="molecule type" value="Genomic_DNA"/>
</dbReference>
<reference evidence="2 3" key="1">
    <citation type="submission" date="2024-11" db="EMBL/GenBank/DDBJ databases">
        <title>Chromosome-level genome assembly of the freshwater bivalve Anodonta woodiana.</title>
        <authorList>
            <person name="Chen X."/>
        </authorList>
    </citation>
    <scope>NUCLEOTIDE SEQUENCE [LARGE SCALE GENOMIC DNA]</scope>
    <source>
        <strain evidence="2">MN2024</strain>
        <tissue evidence="2">Gills</tissue>
    </source>
</reference>
<evidence type="ECO:0000313" key="2">
    <source>
        <dbReference type="EMBL" id="KAL3857349.1"/>
    </source>
</evidence>
<organism evidence="2 3">
    <name type="scientific">Sinanodonta woodiana</name>
    <name type="common">Chinese pond mussel</name>
    <name type="synonym">Anodonta woodiana</name>
    <dbReference type="NCBI Taxonomy" id="1069815"/>
    <lineage>
        <taxon>Eukaryota</taxon>
        <taxon>Metazoa</taxon>
        <taxon>Spiralia</taxon>
        <taxon>Lophotrochozoa</taxon>
        <taxon>Mollusca</taxon>
        <taxon>Bivalvia</taxon>
        <taxon>Autobranchia</taxon>
        <taxon>Heteroconchia</taxon>
        <taxon>Palaeoheterodonta</taxon>
        <taxon>Unionida</taxon>
        <taxon>Unionoidea</taxon>
        <taxon>Unionidae</taxon>
        <taxon>Unioninae</taxon>
        <taxon>Sinanodonta</taxon>
    </lineage>
</organism>
<name>A0ABD3V6W3_SINWO</name>
<protein>
    <submittedName>
        <fullName evidence="2">Uncharacterized protein</fullName>
    </submittedName>
</protein>
<keyword evidence="3" id="KW-1185">Reference proteome</keyword>
<feature type="compositionally biased region" description="Polar residues" evidence="1">
    <location>
        <begin position="1"/>
        <end position="22"/>
    </location>
</feature>
<evidence type="ECO:0000313" key="3">
    <source>
        <dbReference type="Proteomes" id="UP001634394"/>
    </source>
</evidence>
<evidence type="ECO:0000256" key="1">
    <source>
        <dbReference type="SAM" id="MobiDB-lite"/>
    </source>
</evidence>
<accession>A0ABD3V6W3</accession>
<dbReference type="PANTHER" id="PTHR16897">
    <property type="entry name" value="OS10G0105400 PROTEIN"/>
    <property type="match status" value="1"/>
</dbReference>
<feature type="region of interest" description="Disordered" evidence="1">
    <location>
        <begin position="1"/>
        <end position="23"/>
    </location>
</feature>
<comment type="caution">
    <text evidence="2">The sequence shown here is derived from an EMBL/GenBank/DDBJ whole genome shotgun (WGS) entry which is preliminary data.</text>
</comment>
<gene>
    <name evidence="2" type="ORF">ACJMK2_012025</name>
</gene>
<dbReference type="Proteomes" id="UP001634394">
    <property type="component" value="Unassembled WGS sequence"/>
</dbReference>
<dbReference type="PANTHER" id="PTHR16897:SF2">
    <property type="entry name" value="OS03G0226600 PROTEIN"/>
    <property type="match status" value="1"/>
</dbReference>
<proteinExistence type="predicted"/>
<sequence>MGVTSSSGEAKNSTPGNPNSCINEGETYIKFQPKNLYFVMESTFTVNITSTPKYVHEHQFGVVENSVTMTKVTLQGMRAENVTTLIKSTHFCNTAFSDQQPATNLASCSETLPTTTLSNGEKLCLVFTAFGGGYFKTLDLQTNTVSEKHLFRKTKSTQEKCFRFDNEKPVHCSVNSTCLNDAHPLYVSQRITDMERVNISFNGWEDPIPTGGNKDDASGLAKFIVHLHYAKELDSTITTGEHIMENKIEKNITVHHFIFPNEPAIYIIKLEVHDVAGNVQETRRVVLYDKSSTVQIDHTHALVVKSASSVTNHTWQTNHGPICVDWTKRYYNSFHRNTNGLHRIAVDPGVSSEYDQISGPLPVNGTLNVDGIIMFKYQWEVDNQSRSAIHQLDNVTDQSFCKNISLSDGQTLNIFVTPIDINNRSLTENITIHIDASGPEIYNIWLLKGNHRQLYVHDSSDLSKMNLSFEALDKNSGLYSIEWRLGTQARHDDVGSGSIAVNRLGNRTACNPEETCYCPMIGVCENFNYMLKPDTLVARGTHLGQHNRDYFITIAVTNNARLVTVEQLDILVDDSPPASGVIQEGSTFEPDLDYASEGNITLNWDGFIDHESGIKQYSVGIASRCLTLEELQNNATVNDSKIIQIKNVVGNDAHFSIMGQGHYFSSIIAYNNAMRPSAVVCSDGFTIDSSPPLISNMVVKNAKCNELIACDKDTVYLIRDNLMKIPLKKTTECEKKCKSVKTFPFLSSLVIGYSDSNDTDIADDLCQRLSGFSEEWFIYLPSSNIQMEYSPTDNESQILSVEVGFASDSSQVDAPDIEDYTALHVHSKYTKNHAGLDRGKPLYLILKVENKAKLQTVVAFGPIVIDETAPYNAGILGLFQDSKYVYCWWKNDTFLDPEQKQPIDFVLYRIGVNNQYQTPILQIPVGVKCPVPDASGCIRYPIRHLQENNAEKNLDFYFELNVYNKAGHSTTLRSDTFNIPSKYPPGQGMVLDIDPTRNDNSTDVDFVIDGSAICAVWTGFHHHLNVTFEVGLGRQPGIAETRGFKTVFSETLCFLVNDLTKLQKYYIIVRANCTGGSSISSSDGFIVVNETDIRNALHLGIGETCENVASSKITCHTSFRNCTYLMCSIQCDKELIEKQIYTIQSSNASIQLNMTSPDIILLTNKRGDHQKAFRSFTRNPSLVIHGDVHELAGIEIYLLPCSMDTNYQTASDTLYAHWSLEEQISDIVTYYDVSLYRDDCLRTPVMNTTCREIVTSTQIPGNKHDHVFSNVHILDEEIYTVGVKPCLGSFCSKELLSESTLVKFKPPVSGSLQAMLSTANLSCTIVHIEWQNFHCLEKTTLNNNVIYQWSMALNEGPSGFVVPWRTSNIIRLHEDVLNVHECIDMPLYPQRRLLACVKGMCEAGTETIICSRTEPHSSLTGDEYIVLDIDSDNPAFGDIQKLIHSKHIGSKLADIFDLEIDFCRERTNIAGLIVSAGEREVTWSLMTEKHSPTGDCDDDDSCIVSKNTSSGFVMFSEVRLIQGTTYFICAVSNGTVVHRELFHETLEEFSICSNGVFVDESPPSDGRVHIENQENGYLRGNRDIAISWSMFTDRAFNNLYATSIHHYSYAIGITPGGQEIVPYTNVGYSTSVIHASINLTNGATCYASVKATDFAGLSTISVSPGVSVDITSPISGRVTIGSANYSNMMASRDTIWVHWEGFSDPESGISTVYVGVGSLPGRDDIFPFKPSSSQYEELSGDIKLMDGHRYFATVKVFNRAGLMVLASSDAFLVDTSPPEGGVVIDGNYSQAVDVDFDRELDHISSHWFGFHDPHSGIAYYKIGIGTKKGMYDVEPLVDVRLRTDNTWKSVFMPGVKYFTTVIACNGAGLCTERYSDGITLDNSPPVPGVVHVGLSNRHEGYQSHRNTLSAQWIGFADLQSDIHHFEYCITDNRLHCDVLNWTNCLVSNAIFRSGLNLPVDTPLFLRVRAFNHVGLSAEATSNPFQVDITAPIITLKPRFVNDKMQVSNRTGSQWEDSLLRLQWKFQDNESKIKKHIIKLITHHNGHVEQETTELDNEDMITINLLDKLRLRSGDRYTANVTSCNWAGLCASASTEPLLIDSTPPHLGGFRIPMTWNNIGLGANITLTWYGFKDVESSLDKYFIQIGRNYSDDELSRGIVIIDAEETDVRNTSIFINETIKPGDDIVLTLWATNIAGLRSPIGKATVTAISTNFDHSKGILKIQRHSCKSYYCDNTCTCAVIGGNCGSNNNGTSCVDYTSRNISNTLPVVQIYGGMGTEHQNVSASSSCISGHWVVDKNGKHAIMRFEWSIGVKDGKPGEGIFSVSEENPWTDVEKEMHVIHCLKYPKQLTHGKDYVIYTKAWYSNTSFKIFQSPSIRIDMTPPSVLKGKFIMDSLDNCKTDAEYMTSLTLLSICWMGVFQESDSGILKYELMAGTSPYSDDFYSIRDVNLLTRFDFHNLTFVPGVRYFFTVRVTNAVGLMTSLSSDGILYDDDPPFVGQVFNSDKFQNINFQSSVSELGFSWHGFGDHHSFIRNYVISIDDISSNKSILPQTSIGLRNKMLFRNLRLSQGHYYVGRVYSVDASGRVSDTVKSREIRIDSSEPVGFMCEKFVSLNWDSNEEGYINLTKDNFYKIIAFSTSQMSDQVMISIGRHKMHMHFAKNHNGTSETEFNFLSPYNGNTTFKIWMNNRNNFALKIQWFKCTNMIFSPNISSIDVNQVGPATISVCLKIVDPESGIKSVLVGTGTTQSGFQIQPLSPMPSENHLVLPFTAPHGSPVYVTAMTWNYAGLMSTFTSDAITVDHSPPVIQNVTAVVDVENVTNIVNIDVTWKADDLQSGIKICYCGLGEDQGSTSFRSLIMAQSKQRCEFLNMSIAHGKTIFPHVSCVNGVELSSSKCGKGVVVSYLSPSSDNAKAWFTPQNNLQLSTVPTHMARFQSNFTTLMTHWNGFHDFSGVTFYQCKLFKDGVVERDNLYTERTAMMIRDLKLKDGSEYQLQVAAVNTGNKCSQPIICNITVNSKGPMLTGNTTVVTSDENEVEISWTNVFDSGEDQEIFFDVRLGSREGHADILQRKETKSYSVSVNRKNLKDNAWLYIHASYDTGESTIYREMLII</sequence>